<dbReference type="InterPro" id="IPR044951">
    <property type="entry name" value="SPC24-like"/>
</dbReference>
<dbReference type="PANTHER" id="PTHR35730">
    <property type="entry name" value="KINETOCHORE PROTEIN SPC24 HOMOLOG-RELATED"/>
    <property type="match status" value="1"/>
</dbReference>
<gene>
    <name evidence="2" type="ORF">Mp_7g05570</name>
</gene>
<accession>A0AAF6BWF9</accession>
<dbReference type="Proteomes" id="UP001162541">
    <property type="component" value="Chromosome 7"/>
</dbReference>
<feature type="coiled-coil region" evidence="1">
    <location>
        <begin position="87"/>
        <end position="121"/>
    </location>
</feature>
<reference evidence="3" key="1">
    <citation type="journal article" date="2020" name="Curr. Biol.">
        <title>Chromatin organization in early land plants reveals an ancestral association between H3K27me3, transposons, and constitutive heterochromatin.</title>
        <authorList>
            <person name="Montgomery S.A."/>
            <person name="Tanizawa Y."/>
            <person name="Galik B."/>
            <person name="Wang N."/>
            <person name="Ito T."/>
            <person name="Mochizuki T."/>
            <person name="Akimcheva S."/>
            <person name="Bowman J.L."/>
            <person name="Cognat V."/>
            <person name="Marechal-Drouard L."/>
            <person name="Ekker H."/>
            <person name="Hong S.F."/>
            <person name="Kohchi T."/>
            <person name="Lin S.S."/>
            <person name="Liu L.D."/>
            <person name="Nakamura Y."/>
            <person name="Valeeva L.R."/>
            <person name="Shakirov E.V."/>
            <person name="Shippen D.E."/>
            <person name="Wei W.L."/>
            <person name="Yagura M."/>
            <person name="Yamaoka S."/>
            <person name="Yamato K.T."/>
            <person name="Liu C."/>
            <person name="Berger F."/>
        </authorList>
    </citation>
    <scope>NUCLEOTIDE SEQUENCE [LARGE SCALE GENOMIC DNA]</scope>
    <source>
        <strain evidence="3">Tak-1</strain>
    </source>
</reference>
<name>A0AAF6BWF9_MARPO</name>
<evidence type="ECO:0008006" key="4">
    <source>
        <dbReference type="Google" id="ProtNLM"/>
    </source>
</evidence>
<proteinExistence type="predicted"/>
<evidence type="ECO:0000256" key="1">
    <source>
        <dbReference type="SAM" id="Coils"/>
    </source>
</evidence>
<keyword evidence="1" id="KW-0175">Coiled coil</keyword>
<organism evidence="2 3">
    <name type="scientific">Marchantia polymorpha subsp. ruderalis</name>
    <dbReference type="NCBI Taxonomy" id="1480154"/>
    <lineage>
        <taxon>Eukaryota</taxon>
        <taxon>Viridiplantae</taxon>
        <taxon>Streptophyta</taxon>
        <taxon>Embryophyta</taxon>
        <taxon>Marchantiophyta</taxon>
        <taxon>Marchantiopsida</taxon>
        <taxon>Marchantiidae</taxon>
        <taxon>Marchantiales</taxon>
        <taxon>Marchantiaceae</taxon>
        <taxon>Marchantia</taxon>
    </lineage>
</organism>
<sequence length="199" mass="22550">MDEVPELNTYVLEAVLKVVRSIPELHDAEAECSNLTKCQEEVTDALVAWRSKQSDIHARNLDLQQQVALAERQLITAKMDGSCGEALERLKEELALLQGREKQMRTDIKDLDDCLEAIEEQLLSIKMQKETLEKPEGDEAFLKNELSLFLNVSSILPDLAEPKFSGTYVDKQKGVKTFKFSSKTMSQFEIGQAAWELMK</sequence>
<protein>
    <recommendedName>
        <fullName evidence="4">Kinetochore protein Spc24</fullName>
    </recommendedName>
</protein>
<evidence type="ECO:0000313" key="2">
    <source>
        <dbReference type="EMBL" id="BBN16343.1"/>
    </source>
</evidence>
<dbReference type="EMBL" id="AP019872">
    <property type="protein sequence ID" value="BBN16343.1"/>
    <property type="molecule type" value="Genomic_DNA"/>
</dbReference>
<dbReference type="PANTHER" id="PTHR35730:SF2">
    <property type="entry name" value="KINETOCHORE PROTEIN SPC24 HOMOLOG-RELATED"/>
    <property type="match status" value="1"/>
</dbReference>
<dbReference type="Gene3D" id="3.30.160.570">
    <property type="entry name" value="Ncd80 complex, Spc24 subunit"/>
    <property type="match status" value="1"/>
</dbReference>
<evidence type="ECO:0000313" key="3">
    <source>
        <dbReference type="Proteomes" id="UP001162541"/>
    </source>
</evidence>
<dbReference type="AlphaFoldDB" id="A0AAF6BWF9"/>
<dbReference type="GO" id="GO:0051983">
    <property type="term" value="P:regulation of chromosome segregation"/>
    <property type="evidence" value="ECO:0007669"/>
    <property type="project" value="InterPro"/>
</dbReference>